<dbReference type="EMBL" id="FZPH01000005">
    <property type="protein sequence ID" value="SNT37619.1"/>
    <property type="molecule type" value="Genomic_DNA"/>
</dbReference>
<dbReference type="PANTHER" id="PTHR43143:SF1">
    <property type="entry name" value="SERINE_THREONINE-PROTEIN PHOSPHATASE CPPED1"/>
    <property type="match status" value="1"/>
</dbReference>
<evidence type="ECO:0000313" key="2">
    <source>
        <dbReference type="EMBL" id="SNT37619.1"/>
    </source>
</evidence>
<gene>
    <name evidence="2" type="ORF">SAMN05421812_105128</name>
</gene>
<dbReference type="AlphaFoldDB" id="A0A239M6X1"/>
<dbReference type="Gene3D" id="3.60.21.10">
    <property type="match status" value="1"/>
</dbReference>
<proteinExistence type="predicted"/>
<dbReference type="RefSeq" id="WP_089248908.1">
    <property type="nucleotide sequence ID" value="NZ_FZPH01000005.1"/>
</dbReference>
<dbReference type="PANTHER" id="PTHR43143">
    <property type="entry name" value="METALLOPHOSPHOESTERASE, CALCINEURIN SUPERFAMILY"/>
    <property type="match status" value="1"/>
</dbReference>
<organism evidence="2 3">
    <name type="scientific">Asanoa hainanensis</name>
    <dbReference type="NCBI Taxonomy" id="560556"/>
    <lineage>
        <taxon>Bacteria</taxon>
        <taxon>Bacillati</taxon>
        <taxon>Actinomycetota</taxon>
        <taxon>Actinomycetes</taxon>
        <taxon>Micromonosporales</taxon>
        <taxon>Micromonosporaceae</taxon>
        <taxon>Asanoa</taxon>
    </lineage>
</organism>
<dbReference type="InterPro" id="IPR006311">
    <property type="entry name" value="TAT_signal"/>
</dbReference>
<dbReference type="Proteomes" id="UP000198362">
    <property type="component" value="Unassembled WGS sequence"/>
</dbReference>
<evidence type="ECO:0000259" key="1">
    <source>
        <dbReference type="Pfam" id="PF00149"/>
    </source>
</evidence>
<dbReference type="InterPro" id="IPR051918">
    <property type="entry name" value="STPP_CPPED1"/>
</dbReference>
<accession>A0A239M6X1</accession>
<dbReference type="Pfam" id="PF00149">
    <property type="entry name" value="Metallophos"/>
    <property type="match status" value="1"/>
</dbReference>
<dbReference type="InterPro" id="IPR029052">
    <property type="entry name" value="Metallo-depent_PP-like"/>
</dbReference>
<dbReference type="InterPro" id="IPR004843">
    <property type="entry name" value="Calcineurin-like_PHP"/>
</dbReference>
<dbReference type="PROSITE" id="PS51318">
    <property type="entry name" value="TAT"/>
    <property type="match status" value="1"/>
</dbReference>
<dbReference type="OrthoDB" id="5241795at2"/>
<sequence length="319" mass="35375">MCKESPALSRRALLVGGGAAVAATAFGPVVPAYAHDKRKLRLHVLSDVHISDLYPVAMSDMRDSLADLDDAAPKADALVIIGDLTELGKQHHYPLLDLTLKTSVRPPRTYLAIGNHEYHGNEPVDLMRQRFLDYAGRDSVYYATSLKGIPFVFLGSEGIPTGETSGGTVTALLSDAQLDWFERTLKTVARPDRPTFVFLHQPPEITTQRDRLAAILRSAPNVVFFYGHLHTDLNWFAAGPDPSLLGNDEGYWRVQAPATTYINQKTRDANGTVGTLFQADWKQGLVVDVYDDSVVVRGRDTYQREWIETFQVAIPVARR</sequence>
<reference evidence="2 3" key="1">
    <citation type="submission" date="2017-06" db="EMBL/GenBank/DDBJ databases">
        <authorList>
            <person name="Kim H.J."/>
            <person name="Triplett B.A."/>
        </authorList>
    </citation>
    <scope>NUCLEOTIDE SEQUENCE [LARGE SCALE GENOMIC DNA]</scope>
    <source>
        <strain evidence="2 3">CGMCC 4.5593</strain>
    </source>
</reference>
<name>A0A239M6X1_9ACTN</name>
<keyword evidence="3" id="KW-1185">Reference proteome</keyword>
<protein>
    <submittedName>
        <fullName evidence="2">3',5'-cyclic AMP phosphodiesterase CpdA</fullName>
    </submittedName>
</protein>
<evidence type="ECO:0000313" key="3">
    <source>
        <dbReference type="Proteomes" id="UP000198362"/>
    </source>
</evidence>
<dbReference type="SUPFAM" id="SSF56300">
    <property type="entry name" value="Metallo-dependent phosphatases"/>
    <property type="match status" value="1"/>
</dbReference>
<dbReference type="GO" id="GO:0016787">
    <property type="term" value="F:hydrolase activity"/>
    <property type="evidence" value="ECO:0007669"/>
    <property type="project" value="InterPro"/>
</dbReference>
<feature type="domain" description="Calcineurin-like phosphoesterase" evidence="1">
    <location>
        <begin position="41"/>
        <end position="231"/>
    </location>
</feature>